<comment type="caution">
    <text evidence="3">The sequence shown here is derived from an EMBL/GenBank/DDBJ whole genome shotgun (WGS) entry which is preliminary data.</text>
</comment>
<dbReference type="Pfam" id="PF03061">
    <property type="entry name" value="4HBT"/>
    <property type="match status" value="1"/>
</dbReference>
<keyword evidence="1 3" id="KW-0378">Hydrolase</keyword>
<protein>
    <submittedName>
        <fullName evidence="3">PaaI family thioesterase</fullName>
        <ecNumber evidence="3">3.1.2.-</ecNumber>
    </submittedName>
</protein>
<dbReference type="SUPFAM" id="SSF54637">
    <property type="entry name" value="Thioesterase/thiol ester dehydrase-isomerase"/>
    <property type="match status" value="1"/>
</dbReference>
<feature type="domain" description="Thioesterase" evidence="2">
    <location>
        <begin position="58"/>
        <end position="130"/>
    </location>
</feature>
<dbReference type="RefSeq" id="WP_379724011.1">
    <property type="nucleotide sequence ID" value="NZ_JBHRYJ010000001.1"/>
</dbReference>
<dbReference type="GO" id="GO:0016787">
    <property type="term" value="F:hydrolase activity"/>
    <property type="evidence" value="ECO:0007669"/>
    <property type="project" value="UniProtKB-KW"/>
</dbReference>
<dbReference type="InterPro" id="IPR006683">
    <property type="entry name" value="Thioestr_dom"/>
</dbReference>
<evidence type="ECO:0000313" key="4">
    <source>
        <dbReference type="Proteomes" id="UP001595711"/>
    </source>
</evidence>
<name>A0ABV7VFN5_9PROT</name>
<dbReference type="Gene3D" id="3.10.129.10">
    <property type="entry name" value="Hotdog Thioesterase"/>
    <property type="match status" value="1"/>
</dbReference>
<dbReference type="InterPro" id="IPR029069">
    <property type="entry name" value="HotDog_dom_sf"/>
</dbReference>
<dbReference type="CDD" id="cd03443">
    <property type="entry name" value="PaaI_thioesterase"/>
    <property type="match status" value="1"/>
</dbReference>
<dbReference type="EC" id="3.1.2.-" evidence="3"/>
<proteinExistence type="predicted"/>
<sequence length="147" mass="15388">MSVARIDPGLPAWAVSLAESLIAGTAFHQWAGLRLLALEAGRAEVGFTAAGAMLVFGKYVHGGVLNGLLEPPGLLAMLGHMQESETAMTVDIHVQHIRSVAAGEDVVMTGRLLKRGRTTAFCAVEAHVGTELCTAARITKTIQTKAG</sequence>
<accession>A0ABV7VFN5</accession>
<dbReference type="EMBL" id="JBHRYJ010000001">
    <property type="protein sequence ID" value="MFC3675436.1"/>
    <property type="molecule type" value="Genomic_DNA"/>
</dbReference>
<dbReference type="NCBIfam" id="TIGR00369">
    <property type="entry name" value="unchar_dom_1"/>
    <property type="match status" value="1"/>
</dbReference>
<keyword evidence="4" id="KW-1185">Reference proteome</keyword>
<dbReference type="InterPro" id="IPR003736">
    <property type="entry name" value="PAAI_dom"/>
</dbReference>
<dbReference type="Proteomes" id="UP001595711">
    <property type="component" value="Unassembled WGS sequence"/>
</dbReference>
<evidence type="ECO:0000313" key="3">
    <source>
        <dbReference type="EMBL" id="MFC3675436.1"/>
    </source>
</evidence>
<evidence type="ECO:0000259" key="2">
    <source>
        <dbReference type="Pfam" id="PF03061"/>
    </source>
</evidence>
<gene>
    <name evidence="3" type="ORF">ACFOOQ_07770</name>
</gene>
<reference evidence="4" key="1">
    <citation type="journal article" date="2019" name="Int. J. Syst. Evol. Microbiol.">
        <title>The Global Catalogue of Microorganisms (GCM) 10K type strain sequencing project: providing services to taxonomists for standard genome sequencing and annotation.</title>
        <authorList>
            <consortium name="The Broad Institute Genomics Platform"/>
            <consortium name="The Broad Institute Genome Sequencing Center for Infectious Disease"/>
            <person name="Wu L."/>
            <person name="Ma J."/>
        </authorList>
    </citation>
    <scope>NUCLEOTIDE SEQUENCE [LARGE SCALE GENOMIC DNA]</scope>
    <source>
        <strain evidence="4">KCTC 42182</strain>
    </source>
</reference>
<evidence type="ECO:0000256" key="1">
    <source>
        <dbReference type="ARBA" id="ARBA00022801"/>
    </source>
</evidence>
<organism evidence="3 4">
    <name type="scientific">Ferrovibrio xuzhouensis</name>
    <dbReference type="NCBI Taxonomy" id="1576914"/>
    <lineage>
        <taxon>Bacteria</taxon>
        <taxon>Pseudomonadati</taxon>
        <taxon>Pseudomonadota</taxon>
        <taxon>Alphaproteobacteria</taxon>
        <taxon>Rhodospirillales</taxon>
        <taxon>Rhodospirillaceae</taxon>
        <taxon>Ferrovibrio</taxon>
    </lineage>
</organism>